<feature type="non-terminal residue" evidence="1">
    <location>
        <position position="129"/>
    </location>
</feature>
<dbReference type="AlphaFoldDB" id="A0A9N9FQ10"/>
<organism evidence="1 2">
    <name type="scientific">Paraglomus brasilianum</name>
    <dbReference type="NCBI Taxonomy" id="144538"/>
    <lineage>
        <taxon>Eukaryota</taxon>
        <taxon>Fungi</taxon>
        <taxon>Fungi incertae sedis</taxon>
        <taxon>Mucoromycota</taxon>
        <taxon>Glomeromycotina</taxon>
        <taxon>Glomeromycetes</taxon>
        <taxon>Paraglomerales</taxon>
        <taxon>Paraglomeraceae</taxon>
        <taxon>Paraglomus</taxon>
    </lineage>
</organism>
<sequence length="129" mass="14599">MDKVDGRFVAQYLRQCPGASDDEIIQQYNEPKQDGSYNKGIAKLLVKILQSWPEPCTFASGDVPEEYIAIAISSGLTQEVILSPEMAANEHLEDEDVEKIVDEDKGDYGAYFQNFISMMLFLWTSKHMI</sequence>
<proteinExistence type="predicted"/>
<dbReference type="EMBL" id="CAJVPI010000591">
    <property type="protein sequence ID" value="CAG8553389.1"/>
    <property type="molecule type" value="Genomic_DNA"/>
</dbReference>
<keyword evidence="2" id="KW-1185">Reference proteome</keyword>
<gene>
    <name evidence="1" type="ORF">PBRASI_LOCUS5206</name>
</gene>
<dbReference type="OrthoDB" id="10603388at2759"/>
<name>A0A9N9FQ10_9GLOM</name>
<evidence type="ECO:0000313" key="2">
    <source>
        <dbReference type="Proteomes" id="UP000789739"/>
    </source>
</evidence>
<accession>A0A9N9FQ10</accession>
<dbReference type="Proteomes" id="UP000789739">
    <property type="component" value="Unassembled WGS sequence"/>
</dbReference>
<protein>
    <submittedName>
        <fullName evidence="1">1860_t:CDS:1</fullName>
    </submittedName>
</protein>
<evidence type="ECO:0000313" key="1">
    <source>
        <dbReference type="EMBL" id="CAG8553389.1"/>
    </source>
</evidence>
<comment type="caution">
    <text evidence="1">The sequence shown here is derived from an EMBL/GenBank/DDBJ whole genome shotgun (WGS) entry which is preliminary data.</text>
</comment>
<reference evidence="1" key="1">
    <citation type="submission" date="2021-06" db="EMBL/GenBank/DDBJ databases">
        <authorList>
            <person name="Kallberg Y."/>
            <person name="Tangrot J."/>
            <person name="Rosling A."/>
        </authorList>
    </citation>
    <scope>NUCLEOTIDE SEQUENCE</scope>
    <source>
        <strain evidence="1">BR232B</strain>
    </source>
</reference>